<feature type="compositionally biased region" description="Basic and acidic residues" evidence="1">
    <location>
        <begin position="825"/>
        <end position="839"/>
    </location>
</feature>
<evidence type="ECO:0000313" key="3">
    <source>
        <dbReference type="Proteomes" id="UP000282087"/>
    </source>
</evidence>
<feature type="compositionally biased region" description="Basic and acidic residues" evidence="1">
    <location>
        <begin position="298"/>
        <end position="310"/>
    </location>
</feature>
<feature type="compositionally biased region" description="Basic and acidic residues" evidence="1">
    <location>
        <begin position="83"/>
        <end position="103"/>
    </location>
</feature>
<feature type="compositionally biased region" description="Low complexity" evidence="1">
    <location>
        <begin position="29"/>
        <end position="41"/>
    </location>
</feature>
<gene>
    <name evidence="2" type="ORF">DD238_005882</name>
</gene>
<feature type="region of interest" description="Disordered" evidence="1">
    <location>
        <begin position="295"/>
        <end position="321"/>
    </location>
</feature>
<proteinExistence type="predicted"/>
<feature type="compositionally biased region" description="Basic and acidic residues" evidence="1">
    <location>
        <begin position="1089"/>
        <end position="1104"/>
    </location>
</feature>
<keyword evidence="3" id="KW-1185">Reference proteome</keyword>
<evidence type="ECO:0000256" key="1">
    <source>
        <dbReference type="SAM" id="MobiDB-lite"/>
    </source>
</evidence>
<name>A0A3M6VFM2_9STRA</name>
<feature type="compositionally biased region" description="Basic residues" evidence="1">
    <location>
        <begin position="941"/>
        <end position="952"/>
    </location>
</feature>
<organism evidence="2 3">
    <name type="scientific">Peronospora effusa</name>
    <dbReference type="NCBI Taxonomy" id="542832"/>
    <lineage>
        <taxon>Eukaryota</taxon>
        <taxon>Sar</taxon>
        <taxon>Stramenopiles</taxon>
        <taxon>Oomycota</taxon>
        <taxon>Peronosporomycetes</taxon>
        <taxon>Peronosporales</taxon>
        <taxon>Peronosporaceae</taxon>
        <taxon>Peronospora</taxon>
    </lineage>
</organism>
<feature type="compositionally biased region" description="Basic and acidic residues" evidence="1">
    <location>
        <begin position="392"/>
        <end position="402"/>
    </location>
</feature>
<evidence type="ECO:0000313" key="2">
    <source>
        <dbReference type="EMBL" id="RMX64226.1"/>
    </source>
</evidence>
<dbReference type="STRING" id="542832.A0A3M6VFM2"/>
<sequence>MVEPHVSLKKGLPWLKRLQGALEDDDSSDSSSNSTNTTSVKVIKKKKQKKKLEKEGNGRRRVTKRQRQQEDNDSDYESLEDSSSTKETQRRMLTKKDQTDTFVRRKRPYRAPKKEQNKTPNATISVVAKATALREKRKHNLDKRRGIARENDRIALNVTQDESSRAIQLVRNEQTISTGKKVDIEVNSERWKRMSRGLRRRNLTNKLSAKCQLLKTAALSTIKTKNPDVDLSNVAMGNALHSLKQDEEEDDVGPRFVAEVTAAELTKHDDNEEELMTTPEPVEHEEHDKVLLAVTKNDTSELDKLKRNGEPESTPSRSDKAEISVIAKAETTEDAKKVVITAKSEEAGAAQESLGAALTFTVTSSYPVKHEFHDKIKDEVLVDVKAAPRLVKKEGNDERQTESHVVTQNASGSVKSEDGAEKNSSEEKRKDLVLEVMPIPRRRMKAGVSTAFATAESFVIPKRSCGNSDKGETAVAQVSRAKTSKPHASFDKNSLGPPEFVSMPPLPTPGSSPKLSKVVDPMRPVSKRLKNPVPVKKNASICRQDQALMRLSRKRNSIFMAAMELTSQAPDFRSNMGQMMGYEVYDVDGKALPDLIPRLSCATKREMASNRESYAASFFGVSLSVPKAIEKASPAVYECSSNDLEIRKINCYEELRFKRSEDREYYQRRMYGTAFVPQILRGWITLMVRNARFERKSTGVRFNQDRDREEFAASLSKRYTHNTSVPRCDIPCKNWHKLMRNEPAPVFLHYYNREDAEQASHIFRDDLGDPLELRLSLKAGVVIRASSFSAVGPSIPRRSPSSERSVPETSPVLSQNSSPRNTSAWRRERLPVSKNDNRYTKYGPPSLLPSSRGERQYNTFDGRGKRSRAMVESRSRSRSRSKSKSFRDRRNGPNAYEGRADQGNFKRRRTSPLVPDTRERTASGNENPSSAIYSDADTLARKRARSSSRSPRRTPIFGLDTSKRELKMDNERRRQEEGEITRKSEIKPVRTMIERDRRSGLHRARSPSRKWQQEPIDIEESPRRDNFSNTICARSRSPAARHRFDQQWSNRNTDNKQRSRSRSRSRPEPLPMQNKRGGNYSDQYNLHRGFREYERADAYDDGTRGHNMYVNRGRSDYDGRRGGSDLRPRQ</sequence>
<feature type="compositionally biased region" description="Acidic residues" evidence="1">
    <location>
        <begin position="71"/>
        <end position="80"/>
    </location>
</feature>
<feature type="region of interest" description="Disordered" evidence="1">
    <location>
        <begin position="791"/>
        <end position="1130"/>
    </location>
</feature>
<dbReference type="Proteomes" id="UP000282087">
    <property type="component" value="Unassembled WGS sequence"/>
</dbReference>
<feature type="compositionally biased region" description="Polar residues" evidence="1">
    <location>
        <begin position="922"/>
        <end position="932"/>
    </location>
</feature>
<feature type="compositionally biased region" description="Basic and acidic residues" evidence="1">
    <location>
        <begin position="961"/>
        <end position="999"/>
    </location>
</feature>
<reference evidence="2 3" key="1">
    <citation type="submission" date="2018-06" db="EMBL/GenBank/DDBJ databases">
        <title>Comparative genomics of downy mildews reveals potential adaptations to biotrophy.</title>
        <authorList>
            <person name="Fletcher K."/>
            <person name="Klosterman S.J."/>
            <person name="Derevnina L."/>
            <person name="Martin F."/>
            <person name="Koike S."/>
            <person name="Reyes Chin-Wo S."/>
            <person name="Mou B."/>
            <person name="Michelmore R."/>
        </authorList>
    </citation>
    <scope>NUCLEOTIDE SEQUENCE [LARGE SCALE GENOMIC DNA]</scope>
    <source>
        <strain evidence="2 3">R14</strain>
    </source>
</reference>
<comment type="caution">
    <text evidence="2">The sequence shown here is derived from an EMBL/GenBank/DDBJ whole genome shotgun (WGS) entry which is preliminary data.</text>
</comment>
<feature type="region of interest" description="Disordered" evidence="1">
    <location>
        <begin position="22"/>
        <end position="122"/>
    </location>
</feature>
<protein>
    <submittedName>
        <fullName evidence="2">Uncharacterized protein</fullName>
    </submittedName>
</protein>
<dbReference type="AlphaFoldDB" id="A0A3M6VFM2"/>
<accession>A0A3M6VFM2</accession>
<feature type="compositionally biased region" description="Low complexity" evidence="1">
    <location>
        <begin position="793"/>
        <end position="812"/>
    </location>
</feature>
<feature type="compositionally biased region" description="Basic residues" evidence="1">
    <location>
        <begin position="42"/>
        <end position="51"/>
    </location>
</feature>
<feature type="region of interest" description="Disordered" evidence="1">
    <location>
        <begin position="479"/>
        <end position="498"/>
    </location>
</feature>
<feature type="region of interest" description="Disordered" evidence="1">
    <location>
        <begin position="392"/>
        <end position="429"/>
    </location>
</feature>
<dbReference type="EMBL" id="QLLG01000328">
    <property type="protein sequence ID" value="RMX64226.1"/>
    <property type="molecule type" value="Genomic_DNA"/>
</dbReference>
<feature type="compositionally biased region" description="Polar residues" evidence="1">
    <location>
        <begin position="403"/>
        <end position="414"/>
    </location>
</feature>
<feature type="compositionally biased region" description="Basic and acidic residues" evidence="1">
    <location>
        <begin position="415"/>
        <end position="429"/>
    </location>
</feature>
<dbReference type="VEuPathDB" id="FungiDB:DD237_006599"/>
<feature type="compositionally biased region" description="Polar residues" evidence="1">
    <location>
        <begin position="813"/>
        <end position="824"/>
    </location>
</feature>
<feature type="compositionally biased region" description="Basic and acidic residues" evidence="1">
    <location>
        <begin position="1113"/>
        <end position="1130"/>
    </location>
</feature>